<dbReference type="InterPro" id="IPR050538">
    <property type="entry name" value="MAP_kinase_kinase_kinase"/>
</dbReference>
<dbReference type="PROSITE" id="PS50011">
    <property type="entry name" value="PROTEIN_KINASE_DOM"/>
    <property type="match status" value="1"/>
</dbReference>
<comment type="caution">
    <text evidence="12">The sequence shown here is derived from an EMBL/GenBank/DDBJ whole genome shotgun (WGS) entry which is preliminary data.</text>
</comment>
<dbReference type="InterPro" id="IPR000719">
    <property type="entry name" value="Prot_kinase_dom"/>
</dbReference>
<feature type="region of interest" description="Disordered" evidence="10">
    <location>
        <begin position="590"/>
        <end position="641"/>
    </location>
</feature>
<evidence type="ECO:0000256" key="7">
    <source>
        <dbReference type="ARBA" id="ARBA00047559"/>
    </source>
</evidence>
<dbReference type="PANTHER" id="PTHR48016:SF12">
    <property type="entry name" value="PROTEIN KINASE DOMAIN-CONTAINING PROTEIN"/>
    <property type="match status" value="1"/>
</dbReference>
<gene>
    <name evidence="12" type="ORF">STAS_12671</name>
</gene>
<dbReference type="SMART" id="SM00220">
    <property type="entry name" value="S_TKc"/>
    <property type="match status" value="1"/>
</dbReference>
<dbReference type="Proteomes" id="UP000325081">
    <property type="component" value="Unassembled WGS sequence"/>
</dbReference>
<dbReference type="OrthoDB" id="266718at2759"/>
<evidence type="ECO:0000256" key="5">
    <source>
        <dbReference type="ARBA" id="ARBA00022777"/>
    </source>
</evidence>
<evidence type="ECO:0000256" key="2">
    <source>
        <dbReference type="ARBA" id="ARBA00012406"/>
    </source>
</evidence>
<dbReference type="Pfam" id="PF00069">
    <property type="entry name" value="Pkinase"/>
    <property type="match status" value="1"/>
</dbReference>
<dbReference type="FunFam" id="1.10.510.10:FF:001239">
    <property type="entry name" value="Predicted protein"/>
    <property type="match status" value="1"/>
</dbReference>
<comment type="catalytic activity">
    <reaction evidence="8">
        <text>L-seryl-[protein] + ATP = O-phospho-L-seryl-[protein] + ADP + H(+)</text>
        <dbReference type="Rhea" id="RHEA:17989"/>
        <dbReference type="Rhea" id="RHEA-COMP:9863"/>
        <dbReference type="Rhea" id="RHEA-COMP:11604"/>
        <dbReference type="ChEBI" id="CHEBI:15378"/>
        <dbReference type="ChEBI" id="CHEBI:29999"/>
        <dbReference type="ChEBI" id="CHEBI:30616"/>
        <dbReference type="ChEBI" id="CHEBI:83421"/>
        <dbReference type="ChEBI" id="CHEBI:456216"/>
        <dbReference type="EC" id="2.7.11.25"/>
    </reaction>
</comment>
<evidence type="ECO:0000256" key="6">
    <source>
        <dbReference type="ARBA" id="ARBA00022840"/>
    </source>
</evidence>
<keyword evidence="3" id="KW-0808">Transferase</keyword>
<evidence type="ECO:0000256" key="8">
    <source>
        <dbReference type="ARBA" id="ARBA00048329"/>
    </source>
</evidence>
<dbReference type="PANTHER" id="PTHR48016">
    <property type="entry name" value="MAP KINASE KINASE KINASE SSK2-RELATED-RELATED"/>
    <property type="match status" value="1"/>
</dbReference>
<dbReference type="EMBL" id="BKCP01005150">
    <property type="protein sequence ID" value="GER36339.1"/>
    <property type="molecule type" value="Genomic_DNA"/>
</dbReference>
<evidence type="ECO:0000256" key="9">
    <source>
        <dbReference type="PROSITE-ProRule" id="PRU10141"/>
    </source>
</evidence>
<reference evidence="13" key="1">
    <citation type="journal article" date="2019" name="Curr. Biol.">
        <title>Genome Sequence of Striga asiatica Provides Insight into the Evolution of Plant Parasitism.</title>
        <authorList>
            <person name="Yoshida S."/>
            <person name="Kim S."/>
            <person name="Wafula E.K."/>
            <person name="Tanskanen J."/>
            <person name="Kim Y.M."/>
            <person name="Honaas L."/>
            <person name="Yang Z."/>
            <person name="Spallek T."/>
            <person name="Conn C.E."/>
            <person name="Ichihashi Y."/>
            <person name="Cheong K."/>
            <person name="Cui S."/>
            <person name="Der J.P."/>
            <person name="Gundlach H."/>
            <person name="Jiao Y."/>
            <person name="Hori C."/>
            <person name="Ishida J.K."/>
            <person name="Kasahara H."/>
            <person name="Kiba T."/>
            <person name="Kim M.S."/>
            <person name="Koo N."/>
            <person name="Laohavisit A."/>
            <person name="Lee Y.H."/>
            <person name="Lumba S."/>
            <person name="McCourt P."/>
            <person name="Mortimer J.C."/>
            <person name="Mutuku J.M."/>
            <person name="Nomura T."/>
            <person name="Sasaki-Sekimoto Y."/>
            <person name="Seto Y."/>
            <person name="Wang Y."/>
            <person name="Wakatake T."/>
            <person name="Sakakibara H."/>
            <person name="Demura T."/>
            <person name="Yamaguchi S."/>
            <person name="Yoneyama K."/>
            <person name="Manabe R.I."/>
            <person name="Nelson D.C."/>
            <person name="Schulman A.H."/>
            <person name="Timko M.P."/>
            <person name="dePamphilis C.W."/>
            <person name="Choi D."/>
            <person name="Shirasu K."/>
        </authorList>
    </citation>
    <scope>NUCLEOTIDE SEQUENCE [LARGE SCALE GENOMIC DNA]</scope>
    <source>
        <strain evidence="13">cv. UVA1</strain>
    </source>
</reference>
<feature type="compositionally biased region" description="Polar residues" evidence="10">
    <location>
        <begin position="632"/>
        <end position="641"/>
    </location>
</feature>
<evidence type="ECO:0000256" key="4">
    <source>
        <dbReference type="ARBA" id="ARBA00022741"/>
    </source>
</evidence>
<name>A0A5A7PU42_STRAF</name>
<feature type="binding site" evidence="9">
    <location>
        <position position="332"/>
    </location>
    <ligand>
        <name>ATP</name>
        <dbReference type="ChEBI" id="CHEBI:30616"/>
    </ligand>
</feature>
<dbReference type="SUPFAM" id="SSF56112">
    <property type="entry name" value="Protein kinase-like (PK-like)"/>
    <property type="match status" value="1"/>
</dbReference>
<keyword evidence="6 9" id="KW-0067">ATP-binding</keyword>
<keyword evidence="4 9" id="KW-0547">Nucleotide-binding</keyword>
<comment type="similarity">
    <text evidence="1">Belongs to the protein kinase superfamily. STE Ser/Thr protein kinase family. MAP kinase kinase kinase subfamily.</text>
</comment>
<comment type="catalytic activity">
    <reaction evidence="7">
        <text>L-threonyl-[protein] + ATP = O-phospho-L-threonyl-[protein] + ADP + H(+)</text>
        <dbReference type="Rhea" id="RHEA:46608"/>
        <dbReference type="Rhea" id="RHEA-COMP:11060"/>
        <dbReference type="Rhea" id="RHEA-COMP:11605"/>
        <dbReference type="ChEBI" id="CHEBI:15378"/>
        <dbReference type="ChEBI" id="CHEBI:30013"/>
        <dbReference type="ChEBI" id="CHEBI:30616"/>
        <dbReference type="ChEBI" id="CHEBI:61977"/>
        <dbReference type="ChEBI" id="CHEBI:456216"/>
        <dbReference type="EC" id="2.7.11.25"/>
    </reaction>
</comment>
<dbReference type="GO" id="GO:0005737">
    <property type="term" value="C:cytoplasm"/>
    <property type="evidence" value="ECO:0007669"/>
    <property type="project" value="TreeGrafter"/>
</dbReference>
<feature type="compositionally biased region" description="Low complexity" evidence="10">
    <location>
        <begin position="9"/>
        <end position="23"/>
    </location>
</feature>
<protein>
    <recommendedName>
        <fullName evidence="2">mitogen-activated protein kinase kinase kinase</fullName>
        <ecNumber evidence="2">2.7.11.25</ecNumber>
    </recommendedName>
</protein>
<sequence>MPSIWKALSSSSSSSSSSNNNNNGNKNHRPLKGKSKSSNDILSNKANSEQARKLTRARKLRHATDDEVGLNSYAGLQFWPISPDSGAGHGCGPTTLLPTAAAHWSKSAVPQPLPRPEINHLLPVNERNPCRQVRSDEIVQKTTNVYSRCRRRGLFSPDLNVDSSHEKEFRLHIPTRSAPGSGFSSPVLSPQRHNSTLDLYVPSFRVPSKFSNSDRKSKSYQISPFEHSPLHSPTQNSNGAFMHSHEKSLPEFFALKSECCNNNNNNNGNVHPLPRPPSACRQSLTVRQNIEKSDSLAVIKGQWQRGRLLGRGTYGSVYIATHRETGAMCAVKEVQMVPDDPKCAECVKQLEQEIKFLRELKHRNIVQYYGCETIEDRFCIYLEYVHPGAVNKYVRENCGAMTESIVRNFTRHILSGLAYLHSTNTIHRDIKGANLLVDAYGVVKIADFGLAKHLNGHDIDLSLKGTPHWLAPEVLHAMMRKDANPELAYGVDIWSVGCTVIEMLTGKPPWSELSWVQAMFSVLNKSPPIPEKLSAEGKDFLQRCFQRRPEDRPSAAKLLDHPFVCSSRDQTHAGLVLGFSGIRLHDVESSSDWTQRNKDVMPSSPVTKIQGGKLPLLNGETSRQESLGPGPTSHNSESPSNVDKNLLLRAVNNNVYTFSCKENLTLLMPKMTERKKQSSNAQ</sequence>
<dbReference type="PROSITE" id="PS00107">
    <property type="entry name" value="PROTEIN_KINASE_ATP"/>
    <property type="match status" value="1"/>
</dbReference>
<evidence type="ECO:0000259" key="11">
    <source>
        <dbReference type="PROSITE" id="PS50011"/>
    </source>
</evidence>
<feature type="region of interest" description="Disordered" evidence="10">
    <location>
        <begin position="1"/>
        <end position="60"/>
    </location>
</feature>
<organism evidence="12 13">
    <name type="scientific">Striga asiatica</name>
    <name type="common">Asiatic witchweed</name>
    <name type="synonym">Buchnera asiatica</name>
    <dbReference type="NCBI Taxonomy" id="4170"/>
    <lineage>
        <taxon>Eukaryota</taxon>
        <taxon>Viridiplantae</taxon>
        <taxon>Streptophyta</taxon>
        <taxon>Embryophyta</taxon>
        <taxon>Tracheophyta</taxon>
        <taxon>Spermatophyta</taxon>
        <taxon>Magnoliopsida</taxon>
        <taxon>eudicotyledons</taxon>
        <taxon>Gunneridae</taxon>
        <taxon>Pentapetalae</taxon>
        <taxon>asterids</taxon>
        <taxon>lamiids</taxon>
        <taxon>Lamiales</taxon>
        <taxon>Orobanchaceae</taxon>
        <taxon>Buchnereae</taxon>
        <taxon>Striga</taxon>
    </lineage>
</organism>
<dbReference type="AlphaFoldDB" id="A0A5A7PU42"/>
<dbReference type="InterPro" id="IPR011009">
    <property type="entry name" value="Kinase-like_dom_sf"/>
</dbReference>
<evidence type="ECO:0000313" key="13">
    <source>
        <dbReference type="Proteomes" id="UP000325081"/>
    </source>
</evidence>
<keyword evidence="13" id="KW-1185">Reference proteome</keyword>
<keyword evidence="5 12" id="KW-0418">Kinase</keyword>
<feature type="domain" description="Protein kinase" evidence="11">
    <location>
        <begin position="303"/>
        <end position="564"/>
    </location>
</feature>
<feature type="compositionally biased region" description="Basic residues" evidence="10">
    <location>
        <begin position="26"/>
        <end position="35"/>
    </location>
</feature>
<evidence type="ECO:0000256" key="3">
    <source>
        <dbReference type="ARBA" id="ARBA00022679"/>
    </source>
</evidence>
<dbReference type="GO" id="GO:0005524">
    <property type="term" value="F:ATP binding"/>
    <property type="evidence" value="ECO:0007669"/>
    <property type="project" value="UniProtKB-UniRule"/>
</dbReference>
<dbReference type="InterPro" id="IPR017441">
    <property type="entry name" value="Protein_kinase_ATP_BS"/>
</dbReference>
<accession>A0A5A7PU42</accession>
<evidence type="ECO:0000256" key="1">
    <source>
        <dbReference type="ARBA" id="ARBA00006529"/>
    </source>
</evidence>
<evidence type="ECO:0000313" key="12">
    <source>
        <dbReference type="EMBL" id="GER36339.1"/>
    </source>
</evidence>
<proteinExistence type="inferred from homology"/>
<evidence type="ECO:0000256" key="10">
    <source>
        <dbReference type="SAM" id="MobiDB-lite"/>
    </source>
</evidence>
<feature type="compositionally biased region" description="Polar residues" evidence="10">
    <location>
        <begin position="36"/>
        <end position="49"/>
    </location>
</feature>
<dbReference type="Gene3D" id="1.10.510.10">
    <property type="entry name" value="Transferase(Phosphotransferase) domain 1"/>
    <property type="match status" value="1"/>
</dbReference>
<dbReference type="EC" id="2.7.11.25" evidence="2"/>
<dbReference type="GO" id="GO:0004709">
    <property type="term" value="F:MAP kinase kinase kinase activity"/>
    <property type="evidence" value="ECO:0007669"/>
    <property type="project" value="UniProtKB-EC"/>
</dbReference>